<comment type="caution">
    <text evidence="1">The sequence shown here is derived from an EMBL/GenBank/DDBJ whole genome shotgun (WGS) entry which is preliminary data.</text>
</comment>
<name>A0ABV5KYF2_9BACL</name>
<evidence type="ECO:0000313" key="1">
    <source>
        <dbReference type="EMBL" id="MFB9329253.1"/>
    </source>
</evidence>
<accession>A0ABV5KYF2</accession>
<protein>
    <recommendedName>
        <fullName evidence="3">DUF4111 domain-containing protein</fullName>
    </recommendedName>
</protein>
<gene>
    <name evidence="1" type="ORF">ACFFSY_25230</name>
</gene>
<dbReference type="EMBL" id="JBHMDO010000041">
    <property type="protein sequence ID" value="MFB9329253.1"/>
    <property type="molecule type" value="Genomic_DNA"/>
</dbReference>
<organism evidence="1 2">
    <name type="scientific">Paenibacillus aurantiacus</name>
    <dbReference type="NCBI Taxonomy" id="1936118"/>
    <lineage>
        <taxon>Bacteria</taxon>
        <taxon>Bacillati</taxon>
        <taxon>Bacillota</taxon>
        <taxon>Bacilli</taxon>
        <taxon>Bacillales</taxon>
        <taxon>Paenibacillaceae</taxon>
        <taxon>Paenibacillus</taxon>
    </lineage>
</organism>
<sequence length="252" mass="27624">MALAKEVERINGEVSGIMRRQLGRHLIGLIVQGSAVKGGVIPGSSDIDYVLYVVDEALSEAGRLPLSLCLAIHRELSRIDPAPFRYIQFSVASKETCAYLPPIAGTYRLLAGRLLLPEATNAQILADAEASLRRLNPAAVFDSHSLLDHGEDRIERCARLMCTIAWPVAYQLLTLLHGDGVHVWCLTKQEVAARLAAVPDIAEEITHFHEAVLDYYPEEASAEKALTLIEGGMSLIETAKRCFAHRMAERSA</sequence>
<evidence type="ECO:0000313" key="2">
    <source>
        <dbReference type="Proteomes" id="UP001589747"/>
    </source>
</evidence>
<evidence type="ECO:0008006" key="3">
    <source>
        <dbReference type="Google" id="ProtNLM"/>
    </source>
</evidence>
<keyword evidence="2" id="KW-1185">Reference proteome</keyword>
<dbReference type="RefSeq" id="WP_377499351.1">
    <property type="nucleotide sequence ID" value="NZ_JBHMDO010000041.1"/>
</dbReference>
<proteinExistence type="predicted"/>
<reference evidence="1 2" key="1">
    <citation type="submission" date="2024-09" db="EMBL/GenBank/DDBJ databases">
        <authorList>
            <person name="Sun Q."/>
            <person name="Mori K."/>
        </authorList>
    </citation>
    <scope>NUCLEOTIDE SEQUENCE [LARGE SCALE GENOMIC DNA]</scope>
    <source>
        <strain evidence="1 2">TISTR 2452</strain>
    </source>
</reference>
<dbReference type="Proteomes" id="UP001589747">
    <property type="component" value="Unassembled WGS sequence"/>
</dbReference>